<evidence type="ECO:0000256" key="1">
    <source>
        <dbReference type="RuleBase" id="RU000487"/>
    </source>
</evidence>
<organism evidence="2 3">
    <name type="scientific">Meganyctiphanes norvegica</name>
    <name type="common">Northern krill</name>
    <name type="synonym">Thysanopoda norvegica</name>
    <dbReference type="NCBI Taxonomy" id="48144"/>
    <lineage>
        <taxon>Eukaryota</taxon>
        <taxon>Metazoa</taxon>
        <taxon>Ecdysozoa</taxon>
        <taxon>Arthropoda</taxon>
        <taxon>Crustacea</taxon>
        <taxon>Multicrustacea</taxon>
        <taxon>Malacostraca</taxon>
        <taxon>Eumalacostraca</taxon>
        <taxon>Eucarida</taxon>
        <taxon>Euphausiacea</taxon>
        <taxon>Euphausiidae</taxon>
        <taxon>Meganyctiphanes</taxon>
    </lineage>
</organism>
<gene>
    <name evidence="2" type="ORF">MNOR_LOCUS6220</name>
</gene>
<sequence>MPLYEGLSGFGLINEKHTTVVFDFGTAFTKAGFAGESGPRVIVRSEVKCRKTGELVPVFEYKDEEELRHHLVDFIHRLYFKHLLVNPKDRRVVVVENLLCPSMVRNCIAKVLFRHYEVLSMLFAPSHLVSLMTLGISTGLVLDLGYQEATLIPIYEGVPVLHAWQALPHASKNIHSSLCELLLDRGLCVSADGKEQRLNTLMDSLPEKTLEDIKVRTCFVTTSERSGRLQINKYDRSVEPPPPPPSIAYPLGGGRMLTIPGTVRELATEGLFERDEDCLSLATMILVAIMKVPIDLRRSLAENLVIIGGTASIPGLKHRLLSEVRSLAASPLYSEKIKIRTFKVHKPPAKDNYVSWLGGAIFGGTEAVVLRSLVRDQFLQKNILPDWCNLSFNVKQERDEKSA</sequence>
<dbReference type="Pfam" id="PF00022">
    <property type="entry name" value="Actin"/>
    <property type="match status" value="1"/>
</dbReference>
<name>A0AAV2Q1Y9_MEGNR</name>
<reference evidence="2 3" key="1">
    <citation type="submission" date="2024-05" db="EMBL/GenBank/DDBJ databases">
        <authorList>
            <person name="Wallberg A."/>
        </authorList>
    </citation>
    <scope>NUCLEOTIDE SEQUENCE [LARGE SCALE GENOMIC DNA]</scope>
</reference>
<dbReference type="AlphaFoldDB" id="A0AAV2Q1Y9"/>
<dbReference type="SUPFAM" id="SSF53067">
    <property type="entry name" value="Actin-like ATPase domain"/>
    <property type="match status" value="2"/>
</dbReference>
<evidence type="ECO:0000313" key="3">
    <source>
        <dbReference type="Proteomes" id="UP001497623"/>
    </source>
</evidence>
<protein>
    <recommendedName>
        <fullName evidence="4">Actin-related protein 10</fullName>
    </recommendedName>
</protein>
<dbReference type="InterPro" id="IPR043129">
    <property type="entry name" value="ATPase_NBD"/>
</dbReference>
<dbReference type="InterPro" id="IPR004000">
    <property type="entry name" value="Actin"/>
</dbReference>
<proteinExistence type="inferred from homology"/>
<dbReference type="CDD" id="cd10207">
    <property type="entry name" value="ASKHA_NBD_Arp10"/>
    <property type="match status" value="1"/>
</dbReference>
<accession>A0AAV2Q1Y9</accession>
<dbReference type="Proteomes" id="UP001497623">
    <property type="component" value="Unassembled WGS sequence"/>
</dbReference>
<dbReference type="Gene3D" id="3.90.640.10">
    <property type="entry name" value="Actin, Chain A, domain 4"/>
    <property type="match status" value="1"/>
</dbReference>
<dbReference type="SMART" id="SM00268">
    <property type="entry name" value="ACTIN"/>
    <property type="match status" value="1"/>
</dbReference>
<evidence type="ECO:0000313" key="2">
    <source>
        <dbReference type="EMBL" id="CAL4067134.1"/>
    </source>
</evidence>
<dbReference type="Gene3D" id="3.30.420.40">
    <property type="match status" value="2"/>
</dbReference>
<comment type="caution">
    <text evidence="2">The sequence shown here is derived from an EMBL/GenBank/DDBJ whole genome shotgun (WGS) entry which is preliminary data.</text>
</comment>
<comment type="similarity">
    <text evidence="1">Belongs to the actin family.</text>
</comment>
<dbReference type="PANTHER" id="PTHR11937">
    <property type="entry name" value="ACTIN"/>
    <property type="match status" value="1"/>
</dbReference>
<dbReference type="EMBL" id="CAXKWB010002536">
    <property type="protein sequence ID" value="CAL4067134.1"/>
    <property type="molecule type" value="Genomic_DNA"/>
</dbReference>
<keyword evidence="3" id="KW-1185">Reference proteome</keyword>
<evidence type="ECO:0008006" key="4">
    <source>
        <dbReference type="Google" id="ProtNLM"/>
    </source>
</evidence>